<keyword evidence="2" id="KW-1185">Reference proteome</keyword>
<evidence type="ECO:0000313" key="2">
    <source>
        <dbReference type="Proteomes" id="UP001168821"/>
    </source>
</evidence>
<gene>
    <name evidence="1" type="ORF">Zmor_004323</name>
</gene>
<name>A0AA38HMU2_9CUCU</name>
<accession>A0AA38HMU2</accession>
<comment type="caution">
    <text evidence="1">The sequence shown here is derived from an EMBL/GenBank/DDBJ whole genome shotgun (WGS) entry which is preliminary data.</text>
</comment>
<dbReference type="EMBL" id="JALNTZ010001526">
    <property type="protein sequence ID" value="KAJ3625345.1"/>
    <property type="molecule type" value="Genomic_DNA"/>
</dbReference>
<organism evidence="1 2">
    <name type="scientific">Zophobas morio</name>
    <dbReference type="NCBI Taxonomy" id="2755281"/>
    <lineage>
        <taxon>Eukaryota</taxon>
        <taxon>Metazoa</taxon>
        <taxon>Ecdysozoa</taxon>
        <taxon>Arthropoda</taxon>
        <taxon>Hexapoda</taxon>
        <taxon>Insecta</taxon>
        <taxon>Pterygota</taxon>
        <taxon>Neoptera</taxon>
        <taxon>Endopterygota</taxon>
        <taxon>Coleoptera</taxon>
        <taxon>Polyphaga</taxon>
        <taxon>Cucujiformia</taxon>
        <taxon>Tenebrionidae</taxon>
        <taxon>Zophobas</taxon>
    </lineage>
</organism>
<dbReference type="Proteomes" id="UP001168821">
    <property type="component" value="Unassembled WGS sequence"/>
</dbReference>
<sequence length="192" mass="21690">MIVQDNTILKAIRPSTAIEALHELSSDLFPVILDLGDEDTPKAITRMFTGYDKYADVLEITCLHVRHRRPLPPDVQKTLNWQGLPFIRGAMLSQSVEDKLALNQLHRCIRKRLMAHFNHKWKCKLSHISESGSSNLSSFWQFVKRIKYRGLGPLPPLSEGNIVIESDREKVTLVANVLAIQNVPAAHYTGNG</sequence>
<reference evidence="1" key="1">
    <citation type="journal article" date="2023" name="G3 (Bethesda)">
        <title>Whole genome assemblies of Zophobas morio and Tenebrio molitor.</title>
        <authorList>
            <person name="Kaur S."/>
            <person name="Stinson S.A."/>
            <person name="diCenzo G.C."/>
        </authorList>
    </citation>
    <scope>NUCLEOTIDE SEQUENCE</scope>
    <source>
        <strain evidence="1">QUZm001</strain>
    </source>
</reference>
<protein>
    <submittedName>
        <fullName evidence="1">Uncharacterized protein</fullName>
    </submittedName>
</protein>
<evidence type="ECO:0000313" key="1">
    <source>
        <dbReference type="EMBL" id="KAJ3625345.1"/>
    </source>
</evidence>
<dbReference type="AlphaFoldDB" id="A0AA38HMU2"/>
<proteinExistence type="predicted"/>